<evidence type="ECO:0000256" key="2">
    <source>
        <dbReference type="ARBA" id="ARBA00022801"/>
    </source>
</evidence>
<dbReference type="PRINTS" id="PR00793">
    <property type="entry name" value="PROAMNOPTASE"/>
</dbReference>
<dbReference type="Pfam" id="PF00561">
    <property type="entry name" value="Abhydrolase_1"/>
    <property type="match status" value="1"/>
</dbReference>
<dbReference type="GO" id="GO:0016020">
    <property type="term" value="C:membrane"/>
    <property type="evidence" value="ECO:0007669"/>
    <property type="project" value="TreeGrafter"/>
</dbReference>
<dbReference type="InterPro" id="IPR029058">
    <property type="entry name" value="AB_hydrolase_fold"/>
</dbReference>
<dbReference type="InterPro" id="IPR005945">
    <property type="entry name" value="Pro_imino_pep"/>
</dbReference>
<dbReference type="SUPFAM" id="SSF53474">
    <property type="entry name" value="alpha/beta-Hydrolases"/>
    <property type="match status" value="1"/>
</dbReference>
<dbReference type="InterPro" id="IPR000073">
    <property type="entry name" value="AB_hydrolase_1"/>
</dbReference>
<protein>
    <submittedName>
        <fullName evidence="4">Alpha/Beta hydrolase protein</fullName>
    </submittedName>
</protein>
<evidence type="ECO:0000313" key="4">
    <source>
        <dbReference type="EMBL" id="KAK3326115.1"/>
    </source>
</evidence>
<gene>
    <name evidence="4" type="ORF">B0H66DRAFT_616943</name>
</gene>
<dbReference type="Gene3D" id="3.40.50.1820">
    <property type="entry name" value="alpha/beta hydrolase"/>
    <property type="match status" value="1"/>
</dbReference>
<sequence>MATTEGEYVNFNAPGAGKPCKTWYKIVGHLESSSASPPLITLHGGPGAGHEYLAPLADLYHSRQIPVIFYDQIGCGRSTHLREKMGDRSFWTFDLFLKELDNLIDHLKLRDRGFYLLGQSWGGMLCGLYASRRPAGLRKAIIASGPASVPLYVQGCQGLLAELPPDVRETLEDCERRGDYESETYEKAASVFYGRHVCRIDPYPDELLAGFAHLKEDNTSYLTIQGPSEFIVTGSMKNWEGWHDAHNISAETLLLNGRYDEVTDLCMTPWFKHIPKVKWITLENSSHMAHFEERERYMQICGGFLTSDKGAATKSGIY</sequence>
<dbReference type="InterPro" id="IPR002410">
    <property type="entry name" value="Peptidase_S33"/>
</dbReference>
<accession>A0AAE0IJL2</accession>
<organism evidence="4 5">
    <name type="scientific">Apodospora peruviana</name>
    <dbReference type="NCBI Taxonomy" id="516989"/>
    <lineage>
        <taxon>Eukaryota</taxon>
        <taxon>Fungi</taxon>
        <taxon>Dikarya</taxon>
        <taxon>Ascomycota</taxon>
        <taxon>Pezizomycotina</taxon>
        <taxon>Sordariomycetes</taxon>
        <taxon>Sordariomycetidae</taxon>
        <taxon>Sordariales</taxon>
        <taxon>Lasiosphaeriaceae</taxon>
        <taxon>Apodospora</taxon>
    </lineage>
</organism>
<name>A0AAE0IJL2_9PEZI</name>
<dbReference type="PIRSF" id="PIRSF005539">
    <property type="entry name" value="Pept_S33_TRI_F1"/>
    <property type="match status" value="1"/>
</dbReference>
<dbReference type="GO" id="GO:0008233">
    <property type="term" value="F:peptidase activity"/>
    <property type="evidence" value="ECO:0007669"/>
    <property type="project" value="InterPro"/>
</dbReference>
<dbReference type="GO" id="GO:0006508">
    <property type="term" value="P:proteolysis"/>
    <property type="evidence" value="ECO:0007669"/>
    <property type="project" value="InterPro"/>
</dbReference>
<reference evidence="4" key="1">
    <citation type="journal article" date="2023" name="Mol. Phylogenet. Evol.">
        <title>Genome-scale phylogeny and comparative genomics of the fungal order Sordariales.</title>
        <authorList>
            <person name="Hensen N."/>
            <person name="Bonometti L."/>
            <person name="Westerberg I."/>
            <person name="Brannstrom I.O."/>
            <person name="Guillou S."/>
            <person name="Cros-Aarteil S."/>
            <person name="Calhoun S."/>
            <person name="Haridas S."/>
            <person name="Kuo A."/>
            <person name="Mondo S."/>
            <person name="Pangilinan J."/>
            <person name="Riley R."/>
            <person name="LaButti K."/>
            <person name="Andreopoulos B."/>
            <person name="Lipzen A."/>
            <person name="Chen C."/>
            <person name="Yan M."/>
            <person name="Daum C."/>
            <person name="Ng V."/>
            <person name="Clum A."/>
            <person name="Steindorff A."/>
            <person name="Ohm R.A."/>
            <person name="Martin F."/>
            <person name="Silar P."/>
            <person name="Natvig D.O."/>
            <person name="Lalanne C."/>
            <person name="Gautier V."/>
            <person name="Ament-Velasquez S.L."/>
            <person name="Kruys A."/>
            <person name="Hutchinson M.I."/>
            <person name="Powell A.J."/>
            <person name="Barry K."/>
            <person name="Miller A.N."/>
            <person name="Grigoriev I.V."/>
            <person name="Debuchy R."/>
            <person name="Gladieux P."/>
            <person name="Hiltunen Thoren M."/>
            <person name="Johannesson H."/>
        </authorList>
    </citation>
    <scope>NUCLEOTIDE SEQUENCE</scope>
    <source>
        <strain evidence="4">CBS 118394</strain>
    </source>
</reference>
<dbReference type="PANTHER" id="PTHR43798:SF33">
    <property type="entry name" value="HYDROLASE, PUTATIVE (AFU_ORTHOLOGUE AFUA_2G14860)-RELATED"/>
    <property type="match status" value="1"/>
</dbReference>
<proteinExistence type="inferred from homology"/>
<feature type="domain" description="AB hydrolase-1" evidence="3">
    <location>
        <begin position="37"/>
        <end position="293"/>
    </location>
</feature>
<keyword evidence="2 4" id="KW-0378">Hydrolase</keyword>
<dbReference type="NCBIfam" id="TIGR01250">
    <property type="entry name" value="pro_imino_pep_2"/>
    <property type="match status" value="1"/>
</dbReference>
<dbReference type="Proteomes" id="UP001283341">
    <property type="component" value="Unassembled WGS sequence"/>
</dbReference>
<keyword evidence="5" id="KW-1185">Reference proteome</keyword>
<dbReference type="InterPro" id="IPR050266">
    <property type="entry name" value="AB_hydrolase_sf"/>
</dbReference>
<dbReference type="EMBL" id="JAUEDM010000002">
    <property type="protein sequence ID" value="KAK3326115.1"/>
    <property type="molecule type" value="Genomic_DNA"/>
</dbReference>
<comment type="similarity">
    <text evidence="1">Belongs to the peptidase S33 family.</text>
</comment>
<comment type="caution">
    <text evidence="4">The sequence shown here is derived from an EMBL/GenBank/DDBJ whole genome shotgun (WGS) entry which is preliminary data.</text>
</comment>
<dbReference type="AlphaFoldDB" id="A0AAE0IJL2"/>
<dbReference type="PANTHER" id="PTHR43798">
    <property type="entry name" value="MONOACYLGLYCEROL LIPASE"/>
    <property type="match status" value="1"/>
</dbReference>
<evidence type="ECO:0000259" key="3">
    <source>
        <dbReference type="Pfam" id="PF00561"/>
    </source>
</evidence>
<evidence type="ECO:0000256" key="1">
    <source>
        <dbReference type="ARBA" id="ARBA00010088"/>
    </source>
</evidence>
<reference evidence="4" key="2">
    <citation type="submission" date="2023-06" db="EMBL/GenBank/DDBJ databases">
        <authorList>
            <consortium name="Lawrence Berkeley National Laboratory"/>
            <person name="Haridas S."/>
            <person name="Hensen N."/>
            <person name="Bonometti L."/>
            <person name="Westerberg I."/>
            <person name="Brannstrom I.O."/>
            <person name="Guillou S."/>
            <person name="Cros-Aarteil S."/>
            <person name="Calhoun S."/>
            <person name="Kuo A."/>
            <person name="Mondo S."/>
            <person name="Pangilinan J."/>
            <person name="Riley R."/>
            <person name="Labutti K."/>
            <person name="Andreopoulos B."/>
            <person name="Lipzen A."/>
            <person name="Chen C."/>
            <person name="Yanf M."/>
            <person name="Daum C."/>
            <person name="Ng V."/>
            <person name="Clum A."/>
            <person name="Steindorff A."/>
            <person name="Ohm R."/>
            <person name="Martin F."/>
            <person name="Silar P."/>
            <person name="Natvig D."/>
            <person name="Lalanne C."/>
            <person name="Gautier V."/>
            <person name="Ament-Velasquez S.L."/>
            <person name="Kruys A."/>
            <person name="Hutchinson M.I."/>
            <person name="Powell A.J."/>
            <person name="Barry K."/>
            <person name="Miller A.N."/>
            <person name="Grigoriev I.V."/>
            <person name="Debuchy R."/>
            <person name="Gladieux P."/>
            <person name="Thoren M.H."/>
            <person name="Johannesson H."/>
        </authorList>
    </citation>
    <scope>NUCLEOTIDE SEQUENCE</scope>
    <source>
        <strain evidence="4">CBS 118394</strain>
    </source>
</reference>
<evidence type="ECO:0000313" key="5">
    <source>
        <dbReference type="Proteomes" id="UP001283341"/>
    </source>
</evidence>